<comment type="subcellular location">
    <subcellularLocation>
        <location evidence="1">Secreted</location>
    </subcellularLocation>
</comment>
<feature type="domain" description="SD-repeat containing protein B" evidence="4">
    <location>
        <begin position="410"/>
        <end position="483"/>
    </location>
</feature>
<evidence type="ECO:0000313" key="5">
    <source>
        <dbReference type="EMBL" id="OGC59656.1"/>
    </source>
</evidence>
<dbReference type="Proteomes" id="UP000178964">
    <property type="component" value="Unassembled WGS sequence"/>
</dbReference>
<gene>
    <name evidence="5" type="ORF">A3A70_01710</name>
</gene>
<sequence length="618" mass="65505">MHARPLKALFWFSFSFFFLFQLILFVNPPTVQATPWTQVGSGFTNGSELRIYKFNGEVYAITNIDANTTRVYKLVSGSWNTFGDITSTHNTSPIGYNLTSHAGELYVLVRVSVAPNGNKAQQIFRWNGSSFVDVTDPFNLPPTGSGGARNSGFVSFNGKIYIGTTGWNGNSPESRVYEWDPAGRSVSIVGQGSQISYNTTGGGVAGPLDLVVVGGSLYTGSDADYNTSGIHIGVPAIYRWDNTAGNWTMVAKCTNSNCIGGSDSPLGDMTTNGTDIFGNGSARTFSWTPGGGTSLNIIGNWSPAYGGNTGKISIEKCSGTNNLITTAQEVTGGNDFHLTGWQWDGTSWTQLDTTGDEIGTEAIPGGVAGENTMVTLENDVYQVGEDTITPTVYKYTGTAGCSGGGVSATIQGFVWNDNDLSTTVNNGESNKSGVTVNLTGAASASTVTTATGQPGTNYAFTNLGAGTYYVDAPAPMYFYNTTTTPVTVVISASGSTTVNFGLVQHGTINGYIWLDQPGGVKCVRDAGELNYIAKPVRVHLTRTTSPVLEYDLYTNPWTTGNNYGNGAIVPGTYTEQVMNHQDGTTFPPFGYEFNTQTSDTFVITAGEPTQAPIANCLP</sequence>
<evidence type="ECO:0000259" key="4">
    <source>
        <dbReference type="Pfam" id="PF17210"/>
    </source>
</evidence>
<comment type="caution">
    <text evidence="5">The sequence shown here is derived from an EMBL/GenBank/DDBJ whole genome shotgun (WGS) entry which is preliminary data.</text>
</comment>
<keyword evidence="2" id="KW-0964">Secreted</keyword>
<dbReference type="STRING" id="1802627.A3A70_01710"/>
<name>A0A1F4VR25_UNCKA</name>
<accession>A0A1F4VR25</accession>
<protein>
    <recommendedName>
        <fullName evidence="4">SD-repeat containing protein B domain-containing protein</fullName>
    </recommendedName>
</protein>
<evidence type="ECO:0000313" key="6">
    <source>
        <dbReference type="Proteomes" id="UP000178964"/>
    </source>
</evidence>
<dbReference type="InterPro" id="IPR033764">
    <property type="entry name" value="Sdr_B"/>
</dbReference>
<dbReference type="InterPro" id="IPR013783">
    <property type="entry name" value="Ig-like_fold"/>
</dbReference>
<keyword evidence="3" id="KW-0732">Signal</keyword>
<evidence type="ECO:0000256" key="1">
    <source>
        <dbReference type="ARBA" id="ARBA00004613"/>
    </source>
</evidence>
<dbReference type="SUPFAM" id="SSF117074">
    <property type="entry name" value="Hypothetical protein PA1324"/>
    <property type="match status" value="1"/>
</dbReference>
<dbReference type="Gene3D" id="2.60.40.10">
    <property type="entry name" value="Immunoglobulins"/>
    <property type="match status" value="1"/>
</dbReference>
<dbReference type="EMBL" id="MEVK01000011">
    <property type="protein sequence ID" value="OGC59656.1"/>
    <property type="molecule type" value="Genomic_DNA"/>
</dbReference>
<organism evidence="5 6">
    <name type="scientific">candidate division WWE3 bacterium RIFCSPLOWO2_01_FULL_42_11</name>
    <dbReference type="NCBI Taxonomy" id="1802627"/>
    <lineage>
        <taxon>Bacteria</taxon>
        <taxon>Katanobacteria</taxon>
    </lineage>
</organism>
<proteinExistence type="predicted"/>
<evidence type="ECO:0000256" key="2">
    <source>
        <dbReference type="ARBA" id="ARBA00022525"/>
    </source>
</evidence>
<dbReference type="GO" id="GO:0005576">
    <property type="term" value="C:extracellular region"/>
    <property type="evidence" value="ECO:0007669"/>
    <property type="project" value="UniProtKB-SubCell"/>
</dbReference>
<reference evidence="5 6" key="1">
    <citation type="journal article" date="2016" name="Nat. Commun.">
        <title>Thousands of microbial genomes shed light on interconnected biogeochemical processes in an aquifer system.</title>
        <authorList>
            <person name="Anantharaman K."/>
            <person name="Brown C.T."/>
            <person name="Hug L.A."/>
            <person name="Sharon I."/>
            <person name="Castelle C.J."/>
            <person name="Probst A.J."/>
            <person name="Thomas B.C."/>
            <person name="Singh A."/>
            <person name="Wilkins M.J."/>
            <person name="Karaoz U."/>
            <person name="Brodie E.L."/>
            <person name="Williams K.H."/>
            <person name="Hubbard S.S."/>
            <person name="Banfield J.F."/>
        </authorList>
    </citation>
    <scope>NUCLEOTIDE SEQUENCE [LARGE SCALE GENOMIC DNA]</scope>
</reference>
<dbReference type="AlphaFoldDB" id="A0A1F4VR25"/>
<dbReference type="Pfam" id="PF17210">
    <property type="entry name" value="SdrD_B"/>
    <property type="match status" value="1"/>
</dbReference>
<evidence type="ECO:0000256" key="3">
    <source>
        <dbReference type="ARBA" id="ARBA00022729"/>
    </source>
</evidence>